<reference evidence="1" key="2">
    <citation type="submission" date="2020-09" db="EMBL/GenBank/DDBJ databases">
        <authorList>
            <person name="Sun Q."/>
            <person name="Zhou Y."/>
        </authorList>
    </citation>
    <scope>NUCLEOTIDE SEQUENCE</scope>
    <source>
        <strain evidence="1">CGMCC 1.12153</strain>
    </source>
</reference>
<dbReference type="AlphaFoldDB" id="A0A917EZI6"/>
<protein>
    <submittedName>
        <fullName evidence="1">Uncharacterized protein</fullName>
    </submittedName>
</protein>
<name>A0A917EZI6_HALAA</name>
<evidence type="ECO:0000313" key="1">
    <source>
        <dbReference type="EMBL" id="GGF27155.1"/>
    </source>
</evidence>
<keyword evidence="2" id="KW-1185">Reference proteome</keyword>
<sequence>MANIDTSTSGASREEREPKIHFSQVNFLTKLAEAVPAASIHRLAIREINYKL</sequence>
<gene>
    <name evidence="1" type="ORF">GCM10010954_27750</name>
</gene>
<organism evidence="1 2">
    <name type="scientific">Halobacillus andaensis</name>
    <dbReference type="NCBI Taxonomy" id="1176239"/>
    <lineage>
        <taxon>Bacteria</taxon>
        <taxon>Bacillati</taxon>
        <taxon>Bacillota</taxon>
        <taxon>Bacilli</taxon>
        <taxon>Bacillales</taxon>
        <taxon>Bacillaceae</taxon>
        <taxon>Halobacillus</taxon>
    </lineage>
</organism>
<evidence type="ECO:0000313" key="2">
    <source>
        <dbReference type="Proteomes" id="UP000660110"/>
    </source>
</evidence>
<proteinExistence type="predicted"/>
<dbReference type="Proteomes" id="UP000660110">
    <property type="component" value="Unassembled WGS sequence"/>
</dbReference>
<dbReference type="EMBL" id="BMEL01000003">
    <property type="protein sequence ID" value="GGF27155.1"/>
    <property type="molecule type" value="Genomic_DNA"/>
</dbReference>
<comment type="caution">
    <text evidence="1">The sequence shown here is derived from an EMBL/GenBank/DDBJ whole genome shotgun (WGS) entry which is preliminary data.</text>
</comment>
<reference evidence="1" key="1">
    <citation type="journal article" date="2014" name="Int. J. Syst. Evol. Microbiol.">
        <title>Complete genome sequence of Corynebacterium casei LMG S-19264T (=DSM 44701T), isolated from a smear-ripened cheese.</title>
        <authorList>
            <consortium name="US DOE Joint Genome Institute (JGI-PGF)"/>
            <person name="Walter F."/>
            <person name="Albersmeier A."/>
            <person name="Kalinowski J."/>
            <person name="Ruckert C."/>
        </authorList>
    </citation>
    <scope>NUCLEOTIDE SEQUENCE</scope>
    <source>
        <strain evidence="1">CGMCC 1.12153</strain>
    </source>
</reference>
<accession>A0A917EZI6</accession>